<dbReference type="OrthoDB" id="4509271at2759"/>
<dbReference type="Proteomes" id="UP000246171">
    <property type="component" value="Unassembled WGS sequence"/>
</dbReference>
<reference evidence="1" key="1">
    <citation type="submission" date="2016-12" db="EMBL/GenBank/DDBJ databases">
        <title>The genomes of Aspergillus section Nigri reveals drivers in fungal speciation.</title>
        <authorList>
            <consortium name="DOE Joint Genome Institute"/>
            <person name="Vesth T.C."/>
            <person name="Nybo J."/>
            <person name="Theobald S."/>
            <person name="Brandl J."/>
            <person name="Frisvad J.C."/>
            <person name="Nielsen K.F."/>
            <person name="Lyhne E.K."/>
            <person name="Kogle M.E."/>
            <person name="Kuo A."/>
            <person name="Riley R."/>
            <person name="Clum A."/>
            <person name="Nolan M."/>
            <person name="Lipzen A."/>
            <person name="Salamov A."/>
            <person name="Henrissat B."/>
            <person name="Wiebenga A."/>
            <person name="De vries R.P."/>
            <person name="Grigoriev I.V."/>
            <person name="Mortensen U.H."/>
            <person name="Andersen M.R."/>
            <person name="Baker S.E."/>
        </authorList>
    </citation>
    <scope>NUCLEOTIDE SEQUENCE</scope>
    <source>
        <strain evidence="1">CBS 122712</strain>
    </source>
</reference>
<dbReference type="GeneID" id="37048342"/>
<dbReference type="RefSeq" id="XP_025391512.1">
    <property type="nucleotide sequence ID" value="XM_025526380.1"/>
</dbReference>
<evidence type="ECO:0000313" key="1">
    <source>
        <dbReference type="EMBL" id="PWY81089.1"/>
    </source>
</evidence>
<name>A0A317W4X5_ASPEC</name>
<protein>
    <submittedName>
        <fullName evidence="1">Uncharacterized protein</fullName>
    </submittedName>
</protein>
<organism evidence="1 2">
    <name type="scientific">Aspergillus eucalypticola (strain CBS 122712 / IBT 29274)</name>
    <dbReference type="NCBI Taxonomy" id="1448314"/>
    <lineage>
        <taxon>Eukaryota</taxon>
        <taxon>Fungi</taxon>
        <taxon>Dikarya</taxon>
        <taxon>Ascomycota</taxon>
        <taxon>Pezizomycotina</taxon>
        <taxon>Eurotiomycetes</taxon>
        <taxon>Eurotiomycetidae</taxon>
        <taxon>Eurotiales</taxon>
        <taxon>Aspergillaceae</taxon>
        <taxon>Aspergillus</taxon>
        <taxon>Aspergillus subgen. Circumdati</taxon>
    </lineage>
</organism>
<dbReference type="VEuPathDB" id="FungiDB:BO83DRAFT_169771"/>
<dbReference type="AlphaFoldDB" id="A0A317W4X5"/>
<keyword evidence="2" id="KW-1185">Reference proteome</keyword>
<proteinExistence type="predicted"/>
<sequence length="123" mass="13538">MMQALPNIQSLANTITTDNIEIALGSRIGTDNDIVHSLSLEVRKKKMINELLMAVLLAVRFVGGHCRCLCGTVLNSTFIGDAGAGATTVYAIVEHSKSWCRWHSFCWVALGVPYDNRGKTWNE</sequence>
<accession>A0A317W4X5</accession>
<gene>
    <name evidence="1" type="ORF">BO83DRAFT_169771</name>
</gene>
<dbReference type="EMBL" id="MSFU01000004">
    <property type="protein sequence ID" value="PWY81089.1"/>
    <property type="molecule type" value="Genomic_DNA"/>
</dbReference>
<evidence type="ECO:0000313" key="2">
    <source>
        <dbReference type="Proteomes" id="UP000246171"/>
    </source>
</evidence>
<comment type="caution">
    <text evidence="1">The sequence shown here is derived from an EMBL/GenBank/DDBJ whole genome shotgun (WGS) entry which is preliminary data.</text>
</comment>